<accession>A0A6G0TY70</accession>
<dbReference type="GO" id="GO:0045503">
    <property type="term" value="F:dynein light chain binding"/>
    <property type="evidence" value="ECO:0007669"/>
    <property type="project" value="InterPro"/>
</dbReference>
<dbReference type="Gene3D" id="2.130.10.10">
    <property type="entry name" value="YVTN repeat-like/Quinoprotein amine dehydrogenase"/>
    <property type="match status" value="1"/>
</dbReference>
<name>A0A6G0TY70_APHGL</name>
<keyword evidence="3" id="KW-1185">Reference proteome</keyword>
<dbReference type="InterPro" id="IPR036322">
    <property type="entry name" value="WD40_repeat_dom_sf"/>
</dbReference>
<dbReference type="Proteomes" id="UP000475862">
    <property type="component" value="Unassembled WGS sequence"/>
</dbReference>
<dbReference type="PANTHER" id="PTHR16022">
    <property type="entry name" value="WD REPEAT DOMAIN 60"/>
    <property type="match status" value="1"/>
</dbReference>
<evidence type="ECO:0000313" key="3">
    <source>
        <dbReference type="Proteomes" id="UP000475862"/>
    </source>
</evidence>
<sequence>MARRTVENFNGFVAAATARPPTKKSAAKPSAPSRARPAATVTGKKNVSAASAAVKNAGVMSLAPPTRNSQYCQRDEDQHKILPFTKVEKPQRNISTKKLSADVNNKHVKVNINQNENKIHKEEKAIVVKVDNSATVQSSSSDVSDNQEYEDDFEDYESDFESDTSVDALVVGSPLKPTVLSQPISNDTVNVKFALPMCVEAKLEPFLNEKFEVNSLEQTIEMGLNNFKTAGKRKREQEVKDKIQTRGNILMEMIKLDTVSFSLLELPAIPYEQYIKMYGRSNMTQVQTQTHDENAEKEVQTNENDVVEKWTQHPIALTNELDCSSIEYLRAKLGVGGNELPDDHHQRRMTMVDSDRVVVIARMMLSMLEQQSMDRAEHRLVANDFDLGFSNGHLSPVVSSLKFLEKRPVTSIEFLRITSIVESLVTTHEVMDSFNQYVICIWSISITEHPEYILKCPNRVTSLCTIFKSTIGFVTAAHVDGSICVWDLREAKLHHQQINGLPFPLRSPSYNSALSIDYGHMSKIVGLSTVTYKNVTNEKLPDELCSLDEDFVLIVWTVMDSWADTSEVSEHRSVGTAPWSSVRLVKMQTFNANKNVPSKLINNFRYLSDGVTATCLCLNNKHDAFIGTNCGLAACSNNEIILYRASRREALRRLFASPEDGSGALTSIVQARWCVEYPGIVFGLDSLSSIHMWDLCDNITTPKISIPFQGKTVTAISLTSTPTNLNTFLGLAFVDGKVELHQLKLDKRNETADRCEQLTSFLAGL</sequence>
<dbReference type="GO" id="GO:0042073">
    <property type="term" value="P:intraciliary transport"/>
    <property type="evidence" value="ECO:0007669"/>
    <property type="project" value="InterPro"/>
</dbReference>
<dbReference type="InterPro" id="IPR042505">
    <property type="entry name" value="DYNC2I1"/>
</dbReference>
<gene>
    <name evidence="2" type="ORF">AGLY_004484</name>
</gene>
<reference evidence="2 3" key="1">
    <citation type="submission" date="2019-08" db="EMBL/GenBank/DDBJ databases">
        <title>The genome of the soybean aphid Biotype 1, its phylome, world population structure and adaptation to the North American continent.</title>
        <authorList>
            <person name="Giordano R."/>
            <person name="Donthu R.K."/>
            <person name="Hernandez A.G."/>
            <person name="Wright C.L."/>
            <person name="Zimin A.V."/>
        </authorList>
    </citation>
    <scope>NUCLEOTIDE SEQUENCE [LARGE SCALE GENOMIC DNA]</scope>
    <source>
        <tissue evidence="2">Whole aphids</tissue>
    </source>
</reference>
<feature type="compositionally biased region" description="Low complexity" evidence="1">
    <location>
        <begin position="27"/>
        <end position="48"/>
    </location>
</feature>
<organism evidence="2 3">
    <name type="scientific">Aphis glycines</name>
    <name type="common">Soybean aphid</name>
    <dbReference type="NCBI Taxonomy" id="307491"/>
    <lineage>
        <taxon>Eukaryota</taxon>
        <taxon>Metazoa</taxon>
        <taxon>Ecdysozoa</taxon>
        <taxon>Arthropoda</taxon>
        <taxon>Hexapoda</taxon>
        <taxon>Insecta</taxon>
        <taxon>Pterygota</taxon>
        <taxon>Neoptera</taxon>
        <taxon>Paraneoptera</taxon>
        <taxon>Hemiptera</taxon>
        <taxon>Sternorrhyncha</taxon>
        <taxon>Aphidomorpha</taxon>
        <taxon>Aphidoidea</taxon>
        <taxon>Aphididae</taxon>
        <taxon>Aphidini</taxon>
        <taxon>Aphis</taxon>
        <taxon>Aphis</taxon>
    </lineage>
</organism>
<dbReference type="PANTHER" id="PTHR16022:SF0">
    <property type="entry name" value="CYTOPLASMIC DYNEIN 2 INTERMEDIATE CHAIN 1"/>
    <property type="match status" value="1"/>
</dbReference>
<dbReference type="GO" id="GO:0045504">
    <property type="term" value="F:dynein heavy chain binding"/>
    <property type="evidence" value="ECO:0007669"/>
    <property type="project" value="InterPro"/>
</dbReference>
<evidence type="ECO:0000313" key="2">
    <source>
        <dbReference type="EMBL" id="KAE9541239.1"/>
    </source>
</evidence>
<dbReference type="GO" id="GO:0005868">
    <property type="term" value="C:cytoplasmic dynein complex"/>
    <property type="evidence" value="ECO:0007669"/>
    <property type="project" value="InterPro"/>
</dbReference>
<dbReference type="InterPro" id="IPR015943">
    <property type="entry name" value="WD40/YVTN_repeat-like_dom_sf"/>
</dbReference>
<dbReference type="GO" id="GO:0005929">
    <property type="term" value="C:cilium"/>
    <property type="evidence" value="ECO:0007669"/>
    <property type="project" value="GOC"/>
</dbReference>
<protein>
    <recommendedName>
        <fullName evidence="4">WD repeat-containing protein 60</fullName>
    </recommendedName>
</protein>
<proteinExistence type="predicted"/>
<comment type="caution">
    <text evidence="2">The sequence shown here is derived from an EMBL/GenBank/DDBJ whole genome shotgun (WGS) entry which is preliminary data.</text>
</comment>
<dbReference type="SUPFAM" id="SSF50978">
    <property type="entry name" value="WD40 repeat-like"/>
    <property type="match status" value="1"/>
</dbReference>
<dbReference type="EMBL" id="VYZN01000013">
    <property type="protein sequence ID" value="KAE9541239.1"/>
    <property type="molecule type" value="Genomic_DNA"/>
</dbReference>
<dbReference type="AlphaFoldDB" id="A0A6G0TY70"/>
<feature type="region of interest" description="Disordered" evidence="1">
    <location>
        <begin position="1"/>
        <end position="48"/>
    </location>
</feature>
<evidence type="ECO:0008006" key="4">
    <source>
        <dbReference type="Google" id="ProtNLM"/>
    </source>
</evidence>
<evidence type="ECO:0000256" key="1">
    <source>
        <dbReference type="SAM" id="MobiDB-lite"/>
    </source>
</evidence>
<dbReference type="OrthoDB" id="2162425at2759"/>